<feature type="domain" description="ABC transmembrane type-1" evidence="8">
    <location>
        <begin position="79"/>
        <end position="296"/>
    </location>
</feature>
<dbReference type="Gene3D" id="1.10.3720.10">
    <property type="entry name" value="MetI-like"/>
    <property type="match status" value="1"/>
</dbReference>
<dbReference type="CDD" id="cd06261">
    <property type="entry name" value="TM_PBP2"/>
    <property type="match status" value="1"/>
</dbReference>
<evidence type="ECO:0000313" key="9">
    <source>
        <dbReference type="EMBL" id="SCP98683.1"/>
    </source>
</evidence>
<dbReference type="PROSITE" id="PS50928">
    <property type="entry name" value="ABC_TM1"/>
    <property type="match status" value="1"/>
</dbReference>
<keyword evidence="3" id="KW-1003">Cell membrane</keyword>
<evidence type="ECO:0000256" key="3">
    <source>
        <dbReference type="ARBA" id="ARBA00022475"/>
    </source>
</evidence>
<comment type="similarity">
    <text evidence="7">Belongs to the binding-protein-dependent transport system permease family.</text>
</comment>
<comment type="subcellular location">
    <subcellularLocation>
        <location evidence="1 7">Cell membrane</location>
        <topology evidence="1 7">Multi-pass membrane protein</topology>
    </subcellularLocation>
</comment>
<evidence type="ECO:0000259" key="8">
    <source>
        <dbReference type="PROSITE" id="PS50928"/>
    </source>
</evidence>
<keyword evidence="5 7" id="KW-1133">Transmembrane helix</keyword>
<dbReference type="PANTHER" id="PTHR43227">
    <property type="entry name" value="BLL4140 PROTEIN"/>
    <property type="match status" value="1"/>
</dbReference>
<evidence type="ECO:0000256" key="7">
    <source>
        <dbReference type="RuleBase" id="RU363032"/>
    </source>
</evidence>
<feature type="transmembrane region" description="Helical" evidence="7">
    <location>
        <begin position="87"/>
        <end position="108"/>
    </location>
</feature>
<dbReference type="InterPro" id="IPR035906">
    <property type="entry name" value="MetI-like_sf"/>
</dbReference>
<reference evidence="9 10" key="1">
    <citation type="submission" date="2016-09" db="EMBL/GenBank/DDBJ databases">
        <authorList>
            <person name="Capua I."/>
            <person name="De Benedictis P."/>
            <person name="Joannis T."/>
            <person name="Lombin L.H."/>
            <person name="Cattoli G."/>
        </authorList>
    </citation>
    <scope>NUCLEOTIDE SEQUENCE [LARGE SCALE GENOMIC DNA]</scope>
    <source>
        <strain evidence="9 10">GluBS11</strain>
    </source>
</reference>
<proteinExistence type="inferred from homology"/>
<dbReference type="PANTHER" id="PTHR43227:SF11">
    <property type="entry name" value="BLL4140 PROTEIN"/>
    <property type="match status" value="1"/>
</dbReference>
<feature type="transmembrane region" description="Helical" evidence="7">
    <location>
        <begin position="215"/>
        <end position="237"/>
    </location>
</feature>
<dbReference type="Pfam" id="PF00528">
    <property type="entry name" value="BPD_transp_1"/>
    <property type="match status" value="1"/>
</dbReference>
<feature type="transmembrane region" description="Helical" evidence="7">
    <location>
        <begin position="14"/>
        <end position="33"/>
    </location>
</feature>
<feature type="transmembrane region" description="Helical" evidence="7">
    <location>
        <begin position="120"/>
        <end position="139"/>
    </location>
</feature>
<dbReference type="GO" id="GO:0005886">
    <property type="term" value="C:plasma membrane"/>
    <property type="evidence" value="ECO:0007669"/>
    <property type="project" value="UniProtKB-SubCell"/>
</dbReference>
<dbReference type="STRING" id="1619234.SAMN05421730_102425"/>
<dbReference type="GO" id="GO:0055085">
    <property type="term" value="P:transmembrane transport"/>
    <property type="evidence" value="ECO:0007669"/>
    <property type="project" value="InterPro"/>
</dbReference>
<dbReference type="Proteomes" id="UP000199315">
    <property type="component" value="Unassembled WGS sequence"/>
</dbReference>
<dbReference type="InterPro" id="IPR000515">
    <property type="entry name" value="MetI-like"/>
</dbReference>
<evidence type="ECO:0000256" key="4">
    <source>
        <dbReference type="ARBA" id="ARBA00022692"/>
    </source>
</evidence>
<dbReference type="EMBL" id="FMKA01000024">
    <property type="protein sequence ID" value="SCP98683.1"/>
    <property type="molecule type" value="Genomic_DNA"/>
</dbReference>
<sequence length="310" mass="35330">MEQKKIKKKKGQGFLHWLPFYLMGLPGLAYLFINNYMPLVGLQIAFKKFNYAKGMWDSEWSGFKNFEFLFKTKDAFIMIRNTICYNIVWIILGMVFGVTAAILLNEVAGKKAKKFYQTAILLPYLMSMVIIAYLVYAYLSPTSGLFTKIIERITGNAPEFYQEAKWWPFILTFVNQWKGIGFGMILYLSSIIGIDTSYYEAAQLDGATKWQQHRLITLPLLKPTIIMLLILSMGQIFRSDFGLFYQVPMHQGVLNPVTQTIDTYVYNALLKVNDVGMSSAASFIQSVVGFIFIVVANKIVSKADKSSALF</sequence>
<name>A0A1D3TWP8_9FIRM</name>
<keyword evidence="6 7" id="KW-0472">Membrane</keyword>
<feature type="transmembrane region" description="Helical" evidence="7">
    <location>
        <begin position="280"/>
        <end position="300"/>
    </location>
</feature>
<evidence type="ECO:0000313" key="10">
    <source>
        <dbReference type="Proteomes" id="UP000199315"/>
    </source>
</evidence>
<keyword evidence="10" id="KW-1185">Reference proteome</keyword>
<accession>A0A1D3TWP8</accession>
<dbReference type="AlphaFoldDB" id="A0A1D3TWP8"/>
<keyword evidence="2 7" id="KW-0813">Transport</keyword>
<keyword evidence="4 7" id="KW-0812">Transmembrane</keyword>
<organism evidence="9 10">
    <name type="scientific">Anaerobium acetethylicum</name>
    <dbReference type="NCBI Taxonomy" id="1619234"/>
    <lineage>
        <taxon>Bacteria</taxon>
        <taxon>Bacillati</taxon>
        <taxon>Bacillota</taxon>
        <taxon>Clostridia</taxon>
        <taxon>Lachnospirales</taxon>
        <taxon>Lachnospiraceae</taxon>
        <taxon>Anaerobium</taxon>
    </lineage>
</organism>
<feature type="transmembrane region" description="Helical" evidence="7">
    <location>
        <begin position="176"/>
        <end position="194"/>
    </location>
</feature>
<protein>
    <submittedName>
        <fullName evidence="9">Putative aldouronate transport system permease protein</fullName>
    </submittedName>
</protein>
<dbReference type="RefSeq" id="WP_207648882.1">
    <property type="nucleotide sequence ID" value="NZ_FMKA01000024.1"/>
</dbReference>
<evidence type="ECO:0000256" key="1">
    <source>
        <dbReference type="ARBA" id="ARBA00004651"/>
    </source>
</evidence>
<evidence type="ECO:0000256" key="6">
    <source>
        <dbReference type="ARBA" id="ARBA00023136"/>
    </source>
</evidence>
<evidence type="ECO:0000256" key="5">
    <source>
        <dbReference type="ARBA" id="ARBA00022989"/>
    </source>
</evidence>
<gene>
    <name evidence="9" type="ORF">SAMN05421730_102425</name>
</gene>
<evidence type="ECO:0000256" key="2">
    <source>
        <dbReference type="ARBA" id="ARBA00022448"/>
    </source>
</evidence>
<dbReference type="InterPro" id="IPR050809">
    <property type="entry name" value="UgpAE/MalFG_permease"/>
</dbReference>
<dbReference type="SUPFAM" id="SSF161098">
    <property type="entry name" value="MetI-like"/>
    <property type="match status" value="1"/>
</dbReference>